<dbReference type="EC" id="4.1.3.3" evidence="7"/>
<name>A0AAW2HL07_9NEOP</name>
<dbReference type="PRINTS" id="PR00146">
    <property type="entry name" value="DHPICSNTHASE"/>
</dbReference>
<dbReference type="EMBL" id="JARGDH010000004">
    <property type="protein sequence ID" value="KAL0270481.1"/>
    <property type="molecule type" value="Genomic_DNA"/>
</dbReference>
<proteinExistence type="inferred from homology"/>
<evidence type="ECO:0000256" key="13">
    <source>
        <dbReference type="ARBA" id="ARBA00030874"/>
    </source>
</evidence>
<dbReference type="AlphaFoldDB" id="A0AAW2HL07"/>
<feature type="binding site" evidence="20">
    <location>
        <position position="214"/>
    </location>
    <ligand>
        <name>pyruvate</name>
        <dbReference type="ChEBI" id="CHEBI:15361"/>
    </ligand>
</feature>
<dbReference type="PANTHER" id="PTHR12128:SF21">
    <property type="entry name" value="N-ACETYLNEURAMINATE LYASE"/>
    <property type="match status" value="1"/>
</dbReference>
<evidence type="ECO:0000256" key="6">
    <source>
        <dbReference type="ARBA" id="ARBA00012215"/>
    </source>
</evidence>
<evidence type="ECO:0000256" key="15">
    <source>
        <dbReference type="ARBA" id="ARBA00033610"/>
    </source>
</evidence>
<comment type="catalytic activity">
    <reaction evidence="17">
        <text>aceneuramate = aldehydo-N-acetyl-D-mannosamine + pyruvate</text>
        <dbReference type="Rhea" id="RHEA:23296"/>
        <dbReference type="ChEBI" id="CHEBI:15361"/>
        <dbReference type="ChEBI" id="CHEBI:17122"/>
        <dbReference type="ChEBI" id="CHEBI:173083"/>
        <dbReference type="EC" id="4.1.3.3"/>
    </reaction>
</comment>
<gene>
    <name evidence="21" type="ORF">PYX00_007878</name>
</gene>
<evidence type="ECO:0000256" key="8">
    <source>
        <dbReference type="ARBA" id="ARBA00018425"/>
    </source>
</evidence>
<dbReference type="Gene3D" id="3.20.20.70">
    <property type="entry name" value="Aldolase class I"/>
    <property type="match status" value="1"/>
</dbReference>
<evidence type="ECO:0000256" key="19">
    <source>
        <dbReference type="PIRSR" id="PIRSR001365-1"/>
    </source>
</evidence>
<dbReference type="PROSITE" id="PS00666">
    <property type="entry name" value="DHDPS_2"/>
    <property type="match status" value="1"/>
</dbReference>
<evidence type="ECO:0000256" key="20">
    <source>
        <dbReference type="PIRSR" id="PIRSR001365-2"/>
    </source>
</evidence>
<evidence type="ECO:0000256" key="12">
    <source>
        <dbReference type="ARBA" id="ARBA00023277"/>
    </source>
</evidence>
<dbReference type="SUPFAM" id="SSF51569">
    <property type="entry name" value="Aldolase"/>
    <property type="match status" value="1"/>
</dbReference>
<feature type="active site" description="Proton donor/acceptor" evidence="19">
    <location>
        <position position="143"/>
    </location>
</feature>
<comment type="function">
    <text evidence="1">Catalyzes the final step in the metabolic pathway of hydroxyproline.</text>
</comment>
<dbReference type="GO" id="GO:0005737">
    <property type="term" value="C:cytoplasm"/>
    <property type="evidence" value="ECO:0007669"/>
    <property type="project" value="UniProtKB-SubCell"/>
</dbReference>
<dbReference type="EC" id="4.1.3.16" evidence="6"/>
<comment type="catalytic activity">
    <reaction evidence="15">
        <text>(4R)-4-hydroxy-2-oxoglutarate = glyoxylate + pyruvate</text>
        <dbReference type="Rhea" id="RHEA:30687"/>
        <dbReference type="ChEBI" id="CHEBI:15361"/>
        <dbReference type="ChEBI" id="CHEBI:36655"/>
        <dbReference type="ChEBI" id="CHEBI:62213"/>
        <dbReference type="EC" id="4.1.3.16"/>
    </reaction>
</comment>
<reference evidence="21" key="1">
    <citation type="journal article" date="2024" name="Gigascience">
        <title>Chromosome-level genome of the poultry shaft louse Menopon gallinae provides insight into the host-switching and adaptive evolution of parasitic lice.</title>
        <authorList>
            <person name="Xu Y."/>
            <person name="Ma L."/>
            <person name="Liu S."/>
            <person name="Liang Y."/>
            <person name="Liu Q."/>
            <person name="He Z."/>
            <person name="Tian L."/>
            <person name="Duan Y."/>
            <person name="Cai W."/>
            <person name="Li H."/>
            <person name="Song F."/>
        </authorList>
    </citation>
    <scope>NUCLEOTIDE SEQUENCE</scope>
    <source>
        <strain evidence="21">Cailab_2023a</strain>
    </source>
</reference>
<organism evidence="21">
    <name type="scientific">Menopon gallinae</name>
    <name type="common">poultry shaft louse</name>
    <dbReference type="NCBI Taxonomy" id="328185"/>
    <lineage>
        <taxon>Eukaryota</taxon>
        <taxon>Metazoa</taxon>
        <taxon>Ecdysozoa</taxon>
        <taxon>Arthropoda</taxon>
        <taxon>Hexapoda</taxon>
        <taxon>Insecta</taxon>
        <taxon>Pterygota</taxon>
        <taxon>Neoptera</taxon>
        <taxon>Paraneoptera</taxon>
        <taxon>Psocodea</taxon>
        <taxon>Troctomorpha</taxon>
        <taxon>Phthiraptera</taxon>
        <taxon>Amblycera</taxon>
        <taxon>Menoponidae</taxon>
        <taxon>Menopon</taxon>
    </lineage>
</organism>
<comment type="subunit">
    <text evidence="5">Homotetramer.</text>
</comment>
<evidence type="ECO:0000256" key="2">
    <source>
        <dbReference type="ARBA" id="ARBA00004496"/>
    </source>
</evidence>
<evidence type="ECO:0000313" key="21">
    <source>
        <dbReference type="EMBL" id="KAL0270481.1"/>
    </source>
</evidence>
<dbReference type="PIRSF" id="PIRSF001365">
    <property type="entry name" value="DHDPS"/>
    <property type="match status" value="1"/>
</dbReference>
<feature type="active site" description="Schiff-base intermediate with substrate" evidence="19">
    <location>
        <position position="172"/>
    </location>
</feature>
<comment type="caution">
    <text evidence="21">The sequence shown here is derived from an EMBL/GenBank/DDBJ whole genome shotgun (WGS) entry which is preliminary data.</text>
</comment>
<keyword evidence="11" id="KW-0704">Schiff base</keyword>
<comment type="similarity">
    <text evidence="4">Belongs to the DapA family. NanA subfamily.</text>
</comment>
<dbReference type="InterPro" id="IPR002220">
    <property type="entry name" value="DapA-like"/>
</dbReference>
<evidence type="ECO:0000256" key="9">
    <source>
        <dbReference type="ARBA" id="ARBA00022490"/>
    </source>
</evidence>
<evidence type="ECO:0000256" key="3">
    <source>
        <dbReference type="ARBA" id="ARBA00004878"/>
    </source>
</evidence>
<evidence type="ECO:0000256" key="1">
    <source>
        <dbReference type="ARBA" id="ARBA00002577"/>
    </source>
</evidence>
<evidence type="ECO:0000256" key="5">
    <source>
        <dbReference type="ARBA" id="ARBA00011881"/>
    </source>
</evidence>
<keyword evidence="12" id="KW-0119">Carbohydrate metabolism</keyword>
<dbReference type="InterPro" id="IPR020625">
    <property type="entry name" value="Schiff_base-form_aldolases_AS"/>
</dbReference>
<protein>
    <recommendedName>
        <fullName evidence="8">4-hydroxy-2-oxoglutarate aldolase, mitochondrial</fullName>
        <ecNumber evidence="6">4.1.3.16</ecNumber>
        <ecNumber evidence="7">4.1.3.3</ecNumber>
    </recommendedName>
    <alternativeName>
        <fullName evidence="14">Dihydrodipicolinate synthase-like</fullName>
    </alternativeName>
    <alternativeName>
        <fullName evidence="13">Probable 2-keto-4-hydroxyglutarate aldolase</fullName>
    </alternativeName>
</protein>
<evidence type="ECO:0000256" key="4">
    <source>
        <dbReference type="ARBA" id="ARBA00006324"/>
    </source>
</evidence>
<dbReference type="GO" id="GO:0008700">
    <property type="term" value="F:(R,S)-4-hydroxy-2-oxoglutarate aldolase activity"/>
    <property type="evidence" value="ECO:0007669"/>
    <property type="project" value="UniProtKB-EC"/>
</dbReference>
<evidence type="ECO:0000256" key="17">
    <source>
        <dbReference type="ARBA" id="ARBA00044906"/>
    </source>
</evidence>
<evidence type="ECO:0000256" key="16">
    <source>
        <dbReference type="ARBA" id="ARBA00033613"/>
    </source>
</evidence>
<evidence type="ECO:0000256" key="18">
    <source>
        <dbReference type="PIRNR" id="PIRNR001365"/>
    </source>
</evidence>
<evidence type="ECO:0000256" key="11">
    <source>
        <dbReference type="ARBA" id="ARBA00023270"/>
    </source>
</evidence>
<keyword evidence="10 18" id="KW-0456">Lyase</keyword>
<comment type="catalytic activity">
    <reaction evidence="16">
        <text>(4S)-4-hydroxy-2-oxoglutarate = glyoxylate + pyruvate</text>
        <dbReference type="Rhea" id="RHEA:35639"/>
        <dbReference type="ChEBI" id="CHEBI:15361"/>
        <dbReference type="ChEBI" id="CHEBI:36655"/>
        <dbReference type="ChEBI" id="CHEBI:71685"/>
        <dbReference type="EC" id="4.1.3.16"/>
    </reaction>
</comment>
<sequence>MSTTFRFRGFMAPVFTPFNDDEERSLNLEVVPDYAKFLKANKIDGVLVNGTSGEATSQTVDERERVAEAWADAAQKTGQTLMVQVGGTSLKNVRRLASHAEKIGASAILCLADLFHRPKTCDQLIDYLNAVSRAAPRTPLLYYHLPDFTGINVDVKELFEKANRVPNLVGVKYTSTDLETGSACLAAAGDGRVIFLGCDTMLLPAFAMGFDSVIGTTLNMMAPVNLAIRDAVLRGDIESALKTQRILTSAVRSITKYGTWVGTMKSAMNMISPINVGPVREPLSSIPESETCTLCEELNELKDII</sequence>
<evidence type="ECO:0000256" key="10">
    <source>
        <dbReference type="ARBA" id="ARBA00023239"/>
    </source>
</evidence>
<evidence type="ECO:0000256" key="14">
    <source>
        <dbReference type="ARBA" id="ARBA00032879"/>
    </source>
</evidence>
<dbReference type="SMART" id="SM01130">
    <property type="entry name" value="DHDPS"/>
    <property type="match status" value="1"/>
</dbReference>
<dbReference type="GO" id="GO:0008747">
    <property type="term" value="F:N-acetylneuraminate lyase activity"/>
    <property type="evidence" value="ECO:0007669"/>
    <property type="project" value="UniProtKB-EC"/>
</dbReference>
<evidence type="ECO:0000256" key="7">
    <source>
        <dbReference type="ARBA" id="ARBA00012911"/>
    </source>
</evidence>
<accession>A0AAW2HL07</accession>
<dbReference type="PANTHER" id="PTHR12128">
    <property type="entry name" value="DIHYDRODIPICOLINATE SYNTHASE"/>
    <property type="match status" value="1"/>
</dbReference>
<comment type="subcellular location">
    <subcellularLocation>
        <location evidence="2">Cytoplasm</location>
    </subcellularLocation>
</comment>
<dbReference type="Pfam" id="PF00701">
    <property type="entry name" value="DHDPS"/>
    <property type="match status" value="1"/>
</dbReference>
<keyword evidence="9" id="KW-0963">Cytoplasm</keyword>
<comment type="pathway">
    <text evidence="3">Amino-sugar metabolism; N-acetylneuraminate degradation.</text>
</comment>
<dbReference type="InterPro" id="IPR013785">
    <property type="entry name" value="Aldolase_TIM"/>
</dbReference>